<evidence type="ECO:0000313" key="3">
    <source>
        <dbReference type="EMBL" id="AJF98419.1"/>
    </source>
</evidence>
<dbReference type="KEGG" id="vg:23463336"/>
<name>A0A0B5J464_9VIRU</name>
<feature type="transmembrane region" description="Helical" evidence="2">
    <location>
        <begin position="7"/>
        <end position="25"/>
    </location>
</feature>
<feature type="transmembrane region" description="Helical" evidence="2">
    <location>
        <begin position="31"/>
        <end position="51"/>
    </location>
</feature>
<evidence type="ECO:0008006" key="5">
    <source>
        <dbReference type="Google" id="ProtNLM"/>
    </source>
</evidence>
<evidence type="ECO:0000256" key="2">
    <source>
        <dbReference type="SAM" id="Phobius"/>
    </source>
</evidence>
<sequence length="150" mass="16638">MFVMDDIWMFSFTASCFLSFCAQVALGVGLFLPPLSLSLFFCVSFFFFLMMGKRRCVGAFFAPRGPEFFDAWTARAVHGSDAASPPHGPLCDGGRPLGGGGLGARVPSDEAKRTECTTPQLQATHTRKVKKFLTEKSRNGWKKEERETRQ</sequence>
<reference evidence="3 4" key="1">
    <citation type="journal article" date="2015" name="Parasitol. Res.">
        <title>Viruses in close associations with free-living amoebae.</title>
        <authorList>
            <person name="Scheid P."/>
        </authorList>
    </citation>
    <scope>NUCLEOTIDE SEQUENCE [LARGE SCALE GENOMIC DNA]</scope>
    <source>
        <strain evidence="3">KlaHel</strain>
    </source>
</reference>
<proteinExistence type="predicted"/>
<dbReference type="RefSeq" id="YP_009120654.1">
    <property type="nucleotide sequence ID" value="NC_026440.1"/>
</dbReference>
<keyword evidence="2" id="KW-1133">Transmembrane helix</keyword>
<evidence type="ECO:0000313" key="4">
    <source>
        <dbReference type="Proteomes" id="UP000202511"/>
    </source>
</evidence>
<keyword evidence="2" id="KW-0472">Membrane</keyword>
<evidence type="ECO:0000256" key="1">
    <source>
        <dbReference type="SAM" id="MobiDB-lite"/>
    </source>
</evidence>
<protein>
    <recommendedName>
        <fullName evidence="5">Transmembrane protein</fullName>
    </recommendedName>
</protein>
<dbReference type="GeneID" id="23463336"/>
<feature type="compositionally biased region" description="Basic and acidic residues" evidence="1">
    <location>
        <begin position="132"/>
        <end position="150"/>
    </location>
</feature>
<dbReference type="EMBL" id="KP136319">
    <property type="protein sequence ID" value="AJF98419.1"/>
    <property type="molecule type" value="Genomic_DNA"/>
</dbReference>
<accession>A0A0B5J464</accession>
<organism evidence="3 4">
    <name type="scientific">Pandoravirus inopinatum</name>
    <dbReference type="NCBI Taxonomy" id="1605721"/>
    <lineage>
        <taxon>Viruses</taxon>
        <taxon>Pandoravirus</taxon>
    </lineage>
</organism>
<keyword evidence="2" id="KW-0812">Transmembrane</keyword>
<feature type="region of interest" description="Disordered" evidence="1">
    <location>
        <begin position="97"/>
        <end position="150"/>
    </location>
</feature>
<dbReference type="Proteomes" id="UP000202511">
    <property type="component" value="Segment"/>
</dbReference>